<organism evidence="2 5">
    <name type="scientific">Halococcus dombrowskii</name>
    <dbReference type="NCBI Taxonomy" id="179637"/>
    <lineage>
        <taxon>Archaea</taxon>
        <taxon>Methanobacteriati</taxon>
        <taxon>Methanobacteriota</taxon>
        <taxon>Stenosarchaea group</taxon>
        <taxon>Halobacteria</taxon>
        <taxon>Halobacteriales</taxon>
        <taxon>Halococcaceae</taxon>
        <taxon>Halococcus</taxon>
    </lineage>
</organism>
<feature type="compositionally biased region" description="Basic and acidic residues" evidence="1">
    <location>
        <begin position="314"/>
        <end position="324"/>
    </location>
</feature>
<dbReference type="EMBL" id="BAAADN010000009">
    <property type="protein sequence ID" value="GAA0453082.1"/>
    <property type="molecule type" value="Genomic_DNA"/>
</dbReference>
<dbReference type="Proteomes" id="UP001500962">
    <property type="component" value="Unassembled WGS sequence"/>
</dbReference>
<feature type="compositionally biased region" description="Basic and acidic residues" evidence="1">
    <location>
        <begin position="230"/>
        <end position="261"/>
    </location>
</feature>
<gene>
    <name evidence="2" type="ORF">GCM10008985_06000</name>
    <name evidence="3" type="ORF">MUK72_05300</name>
</gene>
<reference evidence="2" key="1">
    <citation type="journal article" date="2014" name="Int. J. Syst. Evol. Microbiol.">
        <title>Complete genome sequence of Corynebacterium casei LMG S-19264T (=DSM 44701T), isolated from a smear-ripened cheese.</title>
        <authorList>
            <consortium name="US DOE Joint Genome Institute (JGI-PGF)"/>
            <person name="Walter F."/>
            <person name="Albersmeier A."/>
            <person name="Kalinowski J."/>
            <person name="Ruckert C."/>
        </authorList>
    </citation>
    <scope>NUCLEOTIDE SEQUENCE</scope>
    <source>
        <strain evidence="2">JCM 12289</strain>
    </source>
</reference>
<evidence type="ECO:0000256" key="1">
    <source>
        <dbReference type="SAM" id="MobiDB-lite"/>
    </source>
</evidence>
<dbReference type="KEGG" id="hdo:MUK72_05300"/>
<reference evidence="2" key="3">
    <citation type="submission" date="2023-12" db="EMBL/GenBank/DDBJ databases">
        <authorList>
            <person name="Sun Q."/>
            <person name="Inoue M."/>
        </authorList>
    </citation>
    <scope>NUCLEOTIDE SEQUENCE</scope>
    <source>
        <strain evidence="2">JCM 12289</strain>
    </source>
</reference>
<evidence type="ECO:0000313" key="5">
    <source>
        <dbReference type="Proteomes" id="UP001500962"/>
    </source>
</evidence>
<proteinExistence type="predicted"/>
<evidence type="ECO:0000313" key="4">
    <source>
        <dbReference type="Proteomes" id="UP000830542"/>
    </source>
</evidence>
<name>A0AAV3SDC8_HALDO</name>
<dbReference type="EMBL" id="CP095005">
    <property type="protein sequence ID" value="UOO96125.1"/>
    <property type="molecule type" value="Genomic_DNA"/>
</dbReference>
<feature type="compositionally biased region" description="Polar residues" evidence="1">
    <location>
        <begin position="289"/>
        <end position="304"/>
    </location>
</feature>
<evidence type="ECO:0000313" key="3">
    <source>
        <dbReference type="EMBL" id="UOO96125.1"/>
    </source>
</evidence>
<protein>
    <submittedName>
        <fullName evidence="2">Uncharacterized protein</fullName>
    </submittedName>
</protein>
<reference evidence="3" key="2">
    <citation type="submission" date="2022-04" db="EMBL/GenBank/DDBJ databases">
        <title>Sequencing and genomic assembly of Halococcus dombrowskii.</title>
        <authorList>
            <person name="Lim S.W."/>
            <person name="MacLea K.S."/>
        </authorList>
    </citation>
    <scope>NUCLEOTIDE SEQUENCE</scope>
    <source>
        <strain evidence="3">H4</strain>
    </source>
</reference>
<feature type="compositionally biased region" description="Acidic residues" evidence="1">
    <location>
        <begin position="173"/>
        <end position="190"/>
    </location>
</feature>
<keyword evidence="4" id="KW-1185">Reference proteome</keyword>
<dbReference type="Proteomes" id="UP000830542">
    <property type="component" value="Chromosome"/>
</dbReference>
<dbReference type="AlphaFoldDB" id="A0AAV3SDC8"/>
<feature type="region of interest" description="Disordered" evidence="1">
    <location>
        <begin position="1"/>
        <end position="64"/>
    </location>
</feature>
<feature type="compositionally biased region" description="Polar residues" evidence="1">
    <location>
        <begin position="267"/>
        <end position="277"/>
    </location>
</feature>
<dbReference type="GeneID" id="71761242"/>
<dbReference type="RefSeq" id="WP_244704584.1">
    <property type="nucleotide sequence ID" value="NZ_BAAADN010000009.1"/>
</dbReference>
<feature type="compositionally biased region" description="Gly residues" evidence="1">
    <location>
        <begin position="37"/>
        <end position="49"/>
    </location>
</feature>
<evidence type="ECO:0000313" key="2">
    <source>
        <dbReference type="EMBL" id="GAA0453082.1"/>
    </source>
</evidence>
<sequence>MSDDSEPMAEAADKLDSALESSQSTDEGENGSDGSNGNDGDGGDDGGSGLVDSDDEMPALLDRAEGDIDSLLGVLSGEESYADAKEEINDLVDVIEETEELLDTVDLSELPEAVELSELPSAIEGEDVPEAIANAEPRRAIDLTQLASLVEFSELWDAVAVRSFMQNKDELEAATDDVTDDEGSDGENGDDSGLVDSFDMSDSSDANGGEESILDDGQAKQLAIQSQLRDAVEEFRESALDARDQLKEARDTAQEKVEEKTGGGTGQPSSRNPTAYSTMVAGWKAGGWSSASFSTVPKQTQHSSAPGHYRIYGRRFDEREGNDE</sequence>
<accession>A0AAV3SDC8</accession>
<feature type="region of interest" description="Disordered" evidence="1">
    <location>
        <begin position="173"/>
        <end position="324"/>
    </location>
</feature>